<keyword evidence="2" id="KW-0472">Membrane</keyword>
<dbReference type="EMBL" id="JARTOI010000036">
    <property type="protein sequence ID" value="MDK5172395.1"/>
    <property type="molecule type" value="Genomic_DNA"/>
</dbReference>
<evidence type="ECO:0000313" key="5">
    <source>
        <dbReference type="Proteomes" id="UP001173597"/>
    </source>
</evidence>
<sequence length="231" mass="25477">MARKKKGNAPRPKTGPVKAKSNNRLAKVSAFLVGSGILMAILGAAYQYFAGSVSLAFVQSVGRAYEFQLTNDTPSDRTVTSFRIIPPDVQQVIYKVTEDVYATRDEKGQITLPGGNQSYVPAAEFKELDGQRLSANASFKFRVPPLSNRTWMAPEAAIVDIRYEIDSSNPVLAAIEGIFDVLGFHSRQHTVRYLVIENYWTPSRSNSLNEAIRIFCRDSDTVAKSGSCANF</sequence>
<evidence type="ECO:0000313" key="3">
    <source>
        <dbReference type="EMBL" id="MDK4768458.1"/>
    </source>
</evidence>
<evidence type="ECO:0000256" key="1">
    <source>
        <dbReference type="SAM" id="MobiDB-lite"/>
    </source>
</evidence>
<evidence type="ECO:0000313" key="4">
    <source>
        <dbReference type="EMBL" id="MDK5172395.1"/>
    </source>
</evidence>
<dbReference type="AlphaFoldDB" id="A0AAW6X8W3"/>
<protein>
    <submittedName>
        <fullName evidence="3">Uncharacterized protein</fullName>
    </submittedName>
</protein>
<dbReference type="Proteomes" id="UP001174748">
    <property type="component" value="Unassembled WGS sequence"/>
</dbReference>
<keyword evidence="2" id="KW-0812">Transmembrane</keyword>
<keyword evidence="2" id="KW-1133">Transmembrane helix</keyword>
<dbReference type="EMBL" id="JARTLO010000035">
    <property type="protein sequence ID" value="MDK4768458.1"/>
    <property type="molecule type" value="Genomic_DNA"/>
</dbReference>
<evidence type="ECO:0000256" key="2">
    <source>
        <dbReference type="SAM" id="Phobius"/>
    </source>
</evidence>
<accession>A0AAW6X8W3</accession>
<reference evidence="3" key="1">
    <citation type="submission" date="2023-01" db="EMBL/GenBank/DDBJ databases">
        <title>Genomic dissection of endemic carbapenem resistance: metallo-beta-lactamase gene dissemination through clonal, plasmid and integron transfer pathways.</title>
        <authorList>
            <person name="Macesic N."/>
        </authorList>
    </citation>
    <scope>NUCLEOTIDE SEQUENCE</scope>
    <source>
        <strain evidence="4">CPO382</strain>
        <strain evidence="3">CPO573</strain>
    </source>
</reference>
<keyword evidence="6" id="KW-1185">Reference proteome</keyword>
<evidence type="ECO:0000313" key="6">
    <source>
        <dbReference type="Proteomes" id="UP001174748"/>
    </source>
</evidence>
<comment type="caution">
    <text evidence="3">The sequence shown here is derived from an EMBL/GenBank/DDBJ whole genome shotgun (WGS) entry which is preliminary data.</text>
</comment>
<organism evidence="3 5">
    <name type="scientific">Serratia nevei</name>
    <dbReference type="NCBI Taxonomy" id="2703794"/>
    <lineage>
        <taxon>Bacteria</taxon>
        <taxon>Pseudomonadati</taxon>
        <taxon>Pseudomonadota</taxon>
        <taxon>Gammaproteobacteria</taxon>
        <taxon>Enterobacterales</taxon>
        <taxon>Yersiniaceae</taxon>
        <taxon>Serratia</taxon>
    </lineage>
</organism>
<gene>
    <name evidence="3" type="ORF">P9854_22030</name>
    <name evidence="4" type="ORF">P9921_18215</name>
</gene>
<feature type="transmembrane region" description="Helical" evidence="2">
    <location>
        <begin position="28"/>
        <end position="49"/>
    </location>
</feature>
<dbReference type="Proteomes" id="UP001173597">
    <property type="component" value="Unassembled WGS sequence"/>
</dbReference>
<dbReference type="RefSeq" id="WP_139145181.1">
    <property type="nucleotide sequence ID" value="NZ_CAYETX010000002.1"/>
</dbReference>
<name>A0AAW6X8W3_9GAMM</name>
<proteinExistence type="predicted"/>
<feature type="region of interest" description="Disordered" evidence="1">
    <location>
        <begin position="1"/>
        <end position="20"/>
    </location>
</feature>